<accession>A0A6N8U6K2</accession>
<dbReference type="PANTHER" id="PTHR10587:SF78">
    <property type="entry name" value="PEPTIDOGLYCAN-N-ACETYLMURAMIC ACID DEACETYLASE PDAA"/>
    <property type="match status" value="1"/>
</dbReference>
<feature type="transmembrane region" description="Helical" evidence="1">
    <location>
        <begin position="7"/>
        <end position="35"/>
    </location>
</feature>
<dbReference type="PANTHER" id="PTHR10587">
    <property type="entry name" value="GLYCOSYL TRANSFERASE-RELATED"/>
    <property type="match status" value="1"/>
</dbReference>
<dbReference type="InterPro" id="IPR050248">
    <property type="entry name" value="Polysacc_deacetylase_ArnD"/>
</dbReference>
<sequence>MSKRCKIVVYSIAGAIIAMIIALLIKLLFFSGLFIPQITLNGNKTETVEVNSKFHDEGAEARFRFQDYSDQIIKKSNLNIHKTGTYTITYTFDKYDKSVSRAIQVVDTTAPKLKLKEPMNLRVFENGTLQDPGYQAVDNYEGDITDKVMVKNDVDMEHTGTYKITYTVSDSSGNVTKKTRKVEVCADPTKTKVYYNFDDYDNKAEEWWFNKSTKHQRTTAARDEAFLAKYDAYYLGKDEKVIYLTFDEGGNDITYIKEIADVLNKNDVKATFFLTRNYIKNEAPFMNDLVKHGHLIANHTWHHYDMPLLANSKDIDKFVREITETEKTYMEVTGKPMVKVFRFPKGGMSERSLRIMQELGYKTFFWSHAYYDFAEDVSGDESYKTMMDHYHNGAIYLLHPSNKGNYEAMDKFIKEMKKLGYRFDTVEHVGD</sequence>
<dbReference type="GO" id="GO:0016810">
    <property type="term" value="F:hydrolase activity, acting on carbon-nitrogen (but not peptide) bonds"/>
    <property type="evidence" value="ECO:0007669"/>
    <property type="project" value="InterPro"/>
</dbReference>
<reference evidence="3 4" key="2">
    <citation type="submission" date="2020-01" db="EMBL/GenBank/DDBJ databases">
        <title>Clostridiaceae sp. nov. isolated from the gut of human by culturomics.</title>
        <authorList>
            <person name="Chang Y."/>
        </authorList>
    </citation>
    <scope>NUCLEOTIDE SEQUENCE [LARGE SCALE GENOMIC DNA]</scope>
    <source>
        <strain evidence="3 4">DONG20-135</strain>
    </source>
</reference>
<evidence type="ECO:0000313" key="3">
    <source>
        <dbReference type="EMBL" id="MXQ73672.1"/>
    </source>
</evidence>
<dbReference type="Gene3D" id="2.60.40.10">
    <property type="entry name" value="Immunoglobulins"/>
    <property type="match status" value="2"/>
</dbReference>
<dbReference type="InterPro" id="IPR032179">
    <property type="entry name" value="Cry22Aa_Ig-like"/>
</dbReference>
<dbReference type="PROSITE" id="PS51677">
    <property type="entry name" value="NODB"/>
    <property type="match status" value="1"/>
</dbReference>
<dbReference type="Pfam" id="PF01522">
    <property type="entry name" value="Polysacc_deac_1"/>
    <property type="match status" value="1"/>
</dbReference>
<evidence type="ECO:0000313" key="4">
    <source>
        <dbReference type="Proteomes" id="UP000434036"/>
    </source>
</evidence>
<organism evidence="3 4">
    <name type="scientific">Copranaerobaculum intestinale</name>
    <dbReference type="NCBI Taxonomy" id="2692629"/>
    <lineage>
        <taxon>Bacteria</taxon>
        <taxon>Bacillati</taxon>
        <taxon>Bacillota</taxon>
        <taxon>Erysipelotrichia</taxon>
        <taxon>Erysipelotrichales</taxon>
        <taxon>Erysipelotrichaceae</taxon>
        <taxon>Copranaerobaculum</taxon>
    </lineage>
</organism>
<keyword evidence="1" id="KW-0472">Membrane</keyword>
<dbReference type="Pfam" id="PF16403">
    <property type="entry name" value="Bact_surface_Ig-like"/>
    <property type="match status" value="2"/>
</dbReference>
<dbReference type="InterPro" id="IPR002509">
    <property type="entry name" value="NODB_dom"/>
</dbReference>
<keyword evidence="1" id="KW-1133">Transmembrane helix</keyword>
<dbReference type="SUPFAM" id="SSF88713">
    <property type="entry name" value="Glycoside hydrolase/deacetylase"/>
    <property type="match status" value="1"/>
</dbReference>
<keyword evidence="1" id="KW-0812">Transmembrane</keyword>
<protein>
    <submittedName>
        <fullName evidence="3">DUF5011 domain-containing protein</fullName>
    </submittedName>
</protein>
<reference evidence="3 4" key="1">
    <citation type="submission" date="2019-12" db="EMBL/GenBank/DDBJ databases">
        <authorList>
            <person name="Yang R."/>
        </authorList>
    </citation>
    <scope>NUCLEOTIDE SEQUENCE [LARGE SCALE GENOMIC DNA]</scope>
    <source>
        <strain evidence="3 4">DONG20-135</strain>
    </source>
</reference>
<dbReference type="EMBL" id="WUUQ01000002">
    <property type="protein sequence ID" value="MXQ73672.1"/>
    <property type="molecule type" value="Genomic_DNA"/>
</dbReference>
<dbReference type="GO" id="GO:0016020">
    <property type="term" value="C:membrane"/>
    <property type="evidence" value="ECO:0007669"/>
    <property type="project" value="TreeGrafter"/>
</dbReference>
<dbReference type="InterPro" id="IPR011330">
    <property type="entry name" value="Glyco_hydro/deAcase_b/a-brl"/>
</dbReference>
<keyword evidence="4" id="KW-1185">Reference proteome</keyword>
<feature type="domain" description="NodB homology" evidence="2">
    <location>
        <begin position="240"/>
        <end position="424"/>
    </location>
</feature>
<dbReference type="Proteomes" id="UP000434036">
    <property type="component" value="Unassembled WGS sequence"/>
</dbReference>
<dbReference type="Gene3D" id="3.20.20.370">
    <property type="entry name" value="Glycoside hydrolase/deacetylase"/>
    <property type="match status" value="1"/>
</dbReference>
<gene>
    <name evidence="3" type="ORF">GSF08_06950</name>
</gene>
<dbReference type="RefSeq" id="WP_160625107.1">
    <property type="nucleotide sequence ID" value="NZ_WUUQ01000002.1"/>
</dbReference>
<dbReference type="InterPro" id="IPR013783">
    <property type="entry name" value="Ig-like_fold"/>
</dbReference>
<comment type="caution">
    <text evidence="3">The sequence shown here is derived from an EMBL/GenBank/DDBJ whole genome shotgun (WGS) entry which is preliminary data.</text>
</comment>
<dbReference type="GO" id="GO:0005975">
    <property type="term" value="P:carbohydrate metabolic process"/>
    <property type="evidence" value="ECO:0007669"/>
    <property type="project" value="InterPro"/>
</dbReference>
<proteinExistence type="predicted"/>
<name>A0A6N8U6K2_9FIRM</name>
<evidence type="ECO:0000256" key="1">
    <source>
        <dbReference type="SAM" id="Phobius"/>
    </source>
</evidence>
<evidence type="ECO:0000259" key="2">
    <source>
        <dbReference type="PROSITE" id="PS51677"/>
    </source>
</evidence>
<dbReference type="AlphaFoldDB" id="A0A6N8U6K2"/>